<dbReference type="InterPro" id="IPR016135">
    <property type="entry name" value="UBQ-conjugating_enzyme/RWD"/>
</dbReference>
<dbReference type="PROSITE" id="PS50127">
    <property type="entry name" value="UBC_2"/>
    <property type="match status" value="1"/>
</dbReference>
<reference evidence="3 4" key="1">
    <citation type="submission" date="2013-03" db="EMBL/GenBank/DDBJ databases">
        <title>The Genome Sequence of Cladophialophora carrionii CBS 160.54.</title>
        <authorList>
            <consortium name="The Broad Institute Genomics Platform"/>
            <person name="Cuomo C."/>
            <person name="de Hoog S."/>
            <person name="Gorbushina A."/>
            <person name="Walker B."/>
            <person name="Young S.K."/>
            <person name="Zeng Q."/>
            <person name="Gargeya S."/>
            <person name="Fitzgerald M."/>
            <person name="Haas B."/>
            <person name="Abouelleil A."/>
            <person name="Allen A.W."/>
            <person name="Alvarado L."/>
            <person name="Arachchi H.M."/>
            <person name="Berlin A.M."/>
            <person name="Chapman S.B."/>
            <person name="Gainer-Dewar J."/>
            <person name="Goldberg J."/>
            <person name="Griggs A."/>
            <person name="Gujja S."/>
            <person name="Hansen M."/>
            <person name="Howarth C."/>
            <person name="Imamovic A."/>
            <person name="Ireland A."/>
            <person name="Larimer J."/>
            <person name="McCowan C."/>
            <person name="Murphy C."/>
            <person name="Pearson M."/>
            <person name="Poon T.W."/>
            <person name="Priest M."/>
            <person name="Roberts A."/>
            <person name="Saif S."/>
            <person name="Shea T."/>
            <person name="Sisk P."/>
            <person name="Sykes S."/>
            <person name="Wortman J."/>
            <person name="Nusbaum C."/>
            <person name="Birren B."/>
        </authorList>
    </citation>
    <scope>NUCLEOTIDE SEQUENCE [LARGE SCALE GENOMIC DNA]</scope>
    <source>
        <strain evidence="3 4">CBS 160.54</strain>
    </source>
</reference>
<evidence type="ECO:0000259" key="2">
    <source>
        <dbReference type="PROSITE" id="PS50127"/>
    </source>
</evidence>
<dbReference type="InterPro" id="IPR000608">
    <property type="entry name" value="UBC"/>
</dbReference>
<proteinExistence type="predicted"/>
<feature type="region of interest" description="Disordered" evidence="1">
    <location>
        <begin position="217"/>
        <end position="249"/>
    </location>
</feature>
<sequence length="332" mass="36674">MSLSTLPSFRRQLLVLEFSSLRDRCPEGLYLSLTPGDPSLWVAVLFVRKGPYEGAILRFQISFPDTYPAVPPLIIFSSDIFHPLVVPLTTYTFSVSAVDASATVSASDQDRLPPGAFSLRHGFPQWFPSASLTDRKHDVSIATALDAGRPVTPSDADARFDDAAEDNEASPEPPGRKSQTLTILQHLQDAFENANLLDEISLEAVGDPSAWHAWRAHRGLARRQRDQRSREQNGQDASPSSPKHPGEWKWDGVWESRVRNGIEASISEAALFGNTTSNTRFAASPMESTTIDARERMLAAADRQIRFSKLSQERLDELIGQIHISDTTIPAP</sequence>
<dbReference type="OrthoDB" id="5596422at2759"/>
<dbReference type="EMBL" id="KB822703">
    <property type="protein sequence ID" value="ETI25609.1"/>
    <property type="molecule type" value="Genomic_DNA"/>
</dbReference>
<evidence type="ECO:0000256" key="1">
    <source>
        <dbReference type="SAM" id="MobiDB-lite"/>
    </source>
</evidence>
<accession>V9DFE0</accession>
<feature type="domain" description="UBC core" evidence="2">
    <location>
        <begin position="9"/>
        <end position="169"/>
    </location>
</feature>
<evidence type="ECO:0000313" key="4">
    <source>
        <dbReference type="Proteomes" id="UP000030678"/>
    </source>
</evidence>
<organism evidence="3 4">
    <name type="scientific">Cladophialophora carrionii CBS 160.54</name>
    <dbReference type="NCBI Taxonomy" id="1279043"/>
    <lineage>
        <taxon>Eukaryota</taxon>
        <taxon>Fungi</taxon>
        <taxon>Dikarya</taxon>
        <taxon>Ascomycota</taxon>
        <taxon>Pezizomycotina</taxon>
        <taxon>Eurotiomycetes</taxon>
        <taxon>Chaetothyriomycetidae</taxon>
        <taxon>Chaetothyriales</taxon>
        <taxon>Herpotrichiellaceae</taxon>
        <taxon>Cladophialophora</taxon>
    </lineage>
</organism>
<dbReference type="HOGENOM" id="CLU_040072_0_0_1"/>
<gene>
    <name evidence="3" type="ORF">G647_02383</name>
</gene>
<dbReference type="Pfam" id="PF00179">
    <property type="entry name" value="UQ_con"/>
    <property type="match status" value="1"/>
</dbReference>
<dbReference type="VEuPathDB" id="FungiDB:G647_02383"/>
<protein>
    <recommendedName>
        <fullName evidence="2">UBC core domain-containing protein</fullName>
    </recommendedName>
</protein>
<name>V9DFE0_9EURO</name>
<dbReference type="Gene3D" id="3.10.110.10">
    <property type="entry name" value="Ubiquitin Conjugating Enzyme"/>
    <property type="match status" value="1"/>
</dbReference>
<dbReference type="SUPFAM" id="SSF54495">
    <property type="entry name" value="UBC-like"/>
    <property type="match status" value="1"/>
</dbReference>
<feature type="compositionally biased region" description="Basic and acidic residues" evidence="1">
    <location>
        <begin position="223"/>
        <end position="233"/>
    </location>
</feature>
<dbReference type="CDD" id="cd23814">
    <property type="entry name" value="UEV_AKTIP"/>
    <property type="match status" value="1"/>
</dbReference>
<dbReference type="Proteomes" id="UP000030678">
    <property type="component" value="Unassembled WGS sequence"/>
</dbReference>
<dbReference type="GeneID" id="19980876"/>
<evidence type="ECO:0000313" key="3">
    <source>
        <dbReference type="EMBL" id="ETI25609.1"/>
    </source>
</evidence>
<dbReference type="RefSeq" id="XP_008724954.1">
    <property type="nucleotide sequence ID" value="XM_008726732.1"/>
</dbReference>
<dbReference type="AlphaFoldDB" id="V9DFE0"/>